<evidence type="ECO:0000313" key="3">
    <source>
        <dbReference type="EMBL" id="MBI3126892.1"/>
    </source>
</evidence>
<dbReference type="AlphaFoldDB" id="A0A932HX68"/>
<dbReference type="InterPro" id="IPR020904">
    <property type="entry name" value="Sc_DH/Rdtase_CS"/>
</dbReference>
<evidence type="ECO:0000313" key="4">
    <source>
        <dbReference type="Proteomes" id="UP000782312"/>
    </source>
</evidence>
<keyword evidence="2" id="KW-0560">Oxidoreductase</keyword>
<dbReference type="PRINTS" id="PR00081">
    <property type="entry name" value="GDHRDH"/>
</dbReference>
<comment type="similarity">
    <text evidence="1">Belongs to the short-chain dehydrogenases/reductases (SDR) family.</text>
</comment>
<dbReference type="Proteomes" id="UP000782312">
    <property type="component" value="Unassembled WGS sequence"/>
</dbReference>
<dbReference type="Pfam" id="PF13561">
    <property type="entry name" value="adh_short_C2"/>
    <property type="match status" value="1"/>
</dbReference>
<name>A0A932HX68_UNCTE</name>
<accession>A0A932HX68</accession>
<proteinExistence type="inferred from homology"/>
<dbReference type="SUPFAM" id="SSF51735">
    <property type="entry name" value="NAD(P)-binding Rossmann-fold domains"/>
    <property type="match status" value="1"/>
</dbReference>
<evidence type="ECO:0000256" key="2">
    <source>
        <dbReference type="ARBA" id="ARBA00023002"/>
    </source>
</evidence>
<dbReference type="PRINTS" id="PR00080">
    <property type="entry name" value="SDRFAMILY"/>
</dbReference>
<dbReference type="PANTHER" id="PTHR43639:SF1">
    <property type="entry name" value="SHORT-CHAIN DEHYDROGENASE_REDUCTASE FAMILY PROTEIN"/>
    <property type="match status" value="1"/>
</dbReference>
<protein>
    <submittedName>
        <fullName evidence="3">SDR family oxidoreductase</fullName>
    </submittedName>
</protein>
<dbReference type="PANTHER" id="PTHR43639">
    <property type="entry name" value="OXIDOREDUCTASE, SHORT-CHAIN DEHYDROGENASE/REDUCTASE FAMILY (AFU_ORTHOLOGUE AFUA_5G02870)"/>
    <property type="match status" value="1"/>
</dbReference>
<dbReference type="Gene3D" id="3.40.50.720">
    <property type="entry name" value="NAD(P)-binding Rossmann-like Domain"/>
    <property type="match status" value="1"/>
</dbReference>
<dbReference type="EMBL" id="JACPUR010000013">
    <property type="protein sequence ID" value="MBI3126892.1"/>
    <property type="molecule type" value="Genomic_DNA"/>
</dbReference>
<dbReference type="InterPro" id="IPR036291">
    <property type="entry name" value="NAD(P)-bd_dom_sf"/>
</dbReference>
<organism evidence="3 4">
    <name type="scientific">Tectimicrobiota bacterium</name>
    <dbReference type="NCBI Taxonomy" id="2528274"/>
    <lineage>
        <taxon>Bacteria</taxon>
        <taxon>Pseudomonadati</taxon>
        <taxon>Nitrospinota/Tectimicrobiota group</taxon>
        <taxon>Candidatus Tectimicrobiota</taxon>
    </lineage>
</organism>
<dbReference type="PROSITE" id="PS00061">
    <property type="entry name" value="ADH_SHORT"/>
    <property type="match status" value="1"/>
</dbReference>
<evidence type="ECO:0000256" key="1">
    <source>
        <dbReference type="ARBA" id="ARBA00006484"/>
    </source>
</evidence>
<dbReference type="FunFam" id="3.40.50.720:FF:000084">
    <property type="entry name" value="Short-chain dehydrogenase reductase"/>
    <property type="match status" value="1"/>
</dbReference>
<gene>
    <name evidence="3" type="ORF">HYZ11_04740</name>
</gene>
<comment type="caution">
    <text evidence="3">The sequence shown here is derived from an EMBL/GenBank/DDBJ whole genome shotgun (WGS) entry which is preliminary data.</text>
</comment>
<reference evidence="3" key="1">
    <citation type="submission" date="2020-07" db="EMBL/GenBank/DDBJ databases">
        <title>Huge and variable diversity of episymbiotic CPR bacteria and DPANN archaea in groundwater ecosystems.</title>
        <authorList>
            <person name="He C.Y."/>
            <person name="Keren R."/>
            <person name="Whittaker M."/>
            <person name="Farag I.F."/>
            <person name="Doudna J."/>
            <person name="Cate J.H.D."/>
            <person name="Banfield J.F."/>
        </authorList>
    </citation>
    <scope>NUCLEOTIDE SEQUENCE</scope>
    <source>
        <strain evidence="3">NC_groundwater_763_Ag_S-0.2um_68_21</strain>
    </source>
</reference>
<dbReference type="CDD" id="cd05233">
    <property type="entry name" value="SDR_c"/>
    <property type="match status" value="1"/>
</dbReference>
<dbReference type="InterPro" id="IPR002347">
    <property type="entry name" value="SDR_fam"/>
</dbReference>
<sequence>MPRKVEGKRAVVTGASSGMGAAIALRLAAEGADVWVVGGANAQAREEIAARCRAHGVRADGKGYDFSDSRQGGTAVAEGAAFLGGLDILVNCVGTRNFKPLVEVTDEEIDVMFEVNTKSFYFAGREAAKRMIPQRSGHILMMGSVSGHHARPARTLYCGTKAALELFTRSLAMELGPYGIQVNCIAPGLVASGRVKAKLAEEPDYRETRLRGISLGRFGDPEHIAATVVFLMSPENDFMSGSIISVDGATMTG</sequence>
<dbReference type="GO" id="GO:0016491">
    <property type="term" value="F:oxidoreductase activity"/>
    <property type="evidence" value="ECO:0007669"/>
    <property type="project" value="UniProtKB-KW"/>
</dbReference>